<gene>
    <name evidence="1" type="ORF">B9N62_01800</name>
</gene>
<evidence type="ECO:0000313" key="1">
    <source>
        <dbReference type="EMBL" id="OUT12535.1"/>
    </source>
</evidence>
<proteinExistence type="predicted"/>
<dbReference type="RefSeq" id="WP_087584108.1">
    <property type="nucleotide sequence ID" value="NZ_CABMKR010000002.1"/>
</dbReference>
<evidence type="ECO:0000313" key="2">
    <source>
        <dbReference type="Proteomes" id="UP000195967"/>
    </source>
</evidence>
<comment type="caution">
    <text evidence="1">The sequence shown here is derived from an EMBL/GenBank/DDBJ whole genome shotgun (WGS) entry which is preliminary data.</text>
</comment>
<organism evidence="1 2">
    <name type="scientific">Campylobacter concisus</name>
    <dbReference type="NCBI Taxonomy" id="199"/>
    <lineage>
        <taxon>Bacteria</taxon>
        <taxon>Pseudomonadati</taxon>
        <taxon>Campylobacterota</taxon>
        <taxon>Epsilonproteobacteria</taxon>
        <taxon>Campylobacterales</taxon>
        <taxon>Campylobacteraceae</taxon>
        <taxon>Campylobacter</taxon>
    </lineage>
</organism>
<dbReference type="AlphaFoldDB" id="A0A1Y5N3J2"/>
<evidence type="ECO:0008006" key="3">
    <source>
        <dbReference type="Google" id="ProtNLM"/>
    </source>
</evidence>
<accession>A0A1Y5N3J2</accession>
<dbReference type="InterPro" id="IPR019289">
    <property type="entry name" value="Phage_tail_E/E"/>
</dbReference>
<sequence>MRKTTIKLPINGKEVEIFAPTVRVMKLAGLEKSDDERAIKLVVSCANMSSDEVESLDMLDFKAIEEVVKDFLQPAKKSA</sequence>
<dbReference type="Pfam" id="PF10109">
    <property type="entry name" value="Phage_TAC_7"/>
    <property type="match status" value="1"/>
</dbReference>
<dbReference type="Proteomes" id="UP000195967">
    <property type="component" value="Unassembled WGS sequence"/>
</dbReference>
<reference evidence="1 2" key="1">
    <citation type="submission" date="2017-04" db="EMBL/GenBank/DDBJ databases">
        <title>Complete genome of Campylobacter concisus ATCC 33237T and draft genomes for an additional eight well characterized C. concisus strains.</title>
        <authorList>
            <person name="Cornelius A.J."/>
            <person name="Miller W.G."/>
            <person name="Lastovica A.J."/>
            <person name="On S.L."/>
            <person name="French N.P."/>
            <person name="Vandenberg O."/>
            <person name="Biggs P.J."/>
        </authorList>
    </citation>
    <scope>NUCLEOTIDE SEQUENCE [LARGE SCALE GENOMIC DNA]</scope>
    <source>
        <strain evidence="1 2">Lasto28.99</strain>
    </source>
</reference>
<protein>
    <recommendedName>
        <fullName evidence="3">Phage tail assembly protein</fullName>
    </recommendedName>
</protein>
<name>A0A1Y5N3J2_9BACT</name>
<dbReference type="EMBL" id="NDYO01000002">
    <property type="protein sequence ID" value="OUT12535.1"/>
    <property type="molecule type" value="Genomic_DNA"/>
</dbReference>